<feature type="non-terminal residue" evidence="2">
    <location>
        <position position="122"/>
    </location>
</feature>
<reference evidence="2 3" key="1">
    <citation type="journal article" date="2018" name="Front. Plant Sci.">
        <title>Red Clover (Trifolium pratense) and Zigzag Clover (T. medium) - A Picture of Genomic Similarities and Differences.</title>
        <authorList>
            <person name="Dluhosova J."/>
            <person name="Istvanek J."/>
            <person name="Nedelnik J."/>
            <person name="Repkova J."/>
        </authorList>
    </citation>
    <scope>NUCLEOTIDE SEQUENCE [LARGE SCALE GENOMIC DNA]</scope>
    <source>
        <strain evidence="3">cv. 10/8</strain>
        <tissue evidence="2">Leaf</tissue>
    </source>
</reference>
<organism evidence="2 3">
    <name type="scientific">Trifolium medium</name>
    <dbReference type="NCBI Taxonomy" id="97028"/>
    <lineage>
        <taxon>Eukaryota</taxon>
        <taxon>Viridiplantae</taxon>
        <taxon>Streptophyta</taxon>
        <taxon>Embryophyta</taxon>
        <taxon>Tracheophyta</taxon>
        <taxon>Spermatophyta</taxon>
        <taxon>Magnoliopsida</taxon>
        <taxon>eudicotyledons</taxon>
        <taxon>Gunneridae</taxon>
        <taxon>Pentapetalae</taxon>
        <taxon>rosids</taxon>
        <taxon>fabids</taxon>
        <taxon>Fabales</taxon>
        <taxon>Fabaceae</taxon>
        <taxon>Papilionoideae</taxon>
        <taxon>50 kb inversion clade</taxon>
        <taxon>NPAAA clade</taxon>
        <taxon>Hologalegina</taxon>
        <taxon>IRL clade</taxon>
        <taxon>Trifolieae</taxon>
        <taxon>Trifolium</taxon>
    </lineage>
</organism>
<feature type="non-terminal residue" evidence="2">
    <location>
        <position position="1"/>
    </location>
</feature>
<feature type="region of interest" description="Disordered" evidence="1">
    <location>
        <begin position="59"/>
        <end position="87"/>
    </location>
</feature>
<dbReference type="AlphaFoldDB" id="A0A392NEP2"/>
<evidence type="ECO:0000256" key="1">
    <source>
        <dbReference type="SAM" id="MobiDB-lite"/>
    </source>
</evidence>
<sequence length="122" mass="13650">GNQFQAVKSRFVRDCQKLTLTSASITHSYFTFNEIGTLRTIGHELRCLFKPLEHESDLESVENAGIEQLPSAETTEDFELPSVENVPDLTILPTNSEELLVEQSMDQQHSLGESDTVVKPSQ</sequence>
<proteinExistence type="predicted"/>
<feature type="compositionally biased region" description="Polar residues" evidence="1">
    <location>
        <begin position="104"/>
        <end position="122"/>
    </location>
</feature>
<protein>
    <submittedName>
        <fullName evidence="2">Disease resistance protein (CC-NBS-LRR class) family protein</fullName>
    </submittedName>
</protein>
<comment type="caution">
    <text evidence="2">The sequence shown here is derived from an EMBL/GenBank/DDBJ whole genome shotgun (WGS) entry which is preliminary data.</text>
</comment>
<keyword evidence="3" id="KW-1185">Reference proteome</keyword>
<dbReference type="Proteomes" id="UP000265520">
    <property type="component" value="Unassembled WGS sequence"/>
</dbReference>
<feature type="region of interest" description="Disordered" evidence="1">
    <location>
        <begin position="103"/>
        <end position="122"/>
    </location>
</feature>
<evidence type="ECO:0000313" key="3">
    <source>
        <dbReference type="Proteomes" id="UP000265520"/>
    </source>
</evidence>
<name>A0A392NEP2_9FABA</name>
<dbReference type="EMBL" id="LXQA010037189">
    <property type="protein sequence ID" value="MCH98280.1"/>
    <property type="molecule type" value="Genomic_DNA"/>
</dbReference>
<evidence type="ECO:0000313" key="2">
    <source>
        <dbReference type="EMBL" id="MCH98280.1"/>
    </source>
</evidence>
<accession>A0A392NEP2</accession>